<dbReference type="SUPFAM" id="SSF52821">
    <property type="entry name" value="Rhodanese/Cell cycle control phosphatase"/>
    <property type="match status" value="1"/>
</dbReference>
<dbReference type="InterPro" id="IPR017582">
    <property type="entry name" value="SelU"/>
</dbReference>
<dbReference type="RefSeq" id="WP_273265394.1">
    <property type="nucleotide sequence ID" value="NZ_JAAZVV010000020.1"/>
</dbReference>
<sequence>MEHHLEIDIETIITKGLGNYNIVDVRSESEFIHDHIPGSVNIPLLNDEERKIVGTLYKQKGPKTARLKGVEIISPKLPDFIKAFSSQNTKRNTVVYCWRGGLRSEASVNFLKLAGIDRIFKLRGGYKQFRKHINDFFSDFPEKLNIITLYGPTGCAKTEILERLSSQLPVINLEENACHKGSVFGEIGEAFYPYVTQKNFETNVWHSLYKNNLKGPFITEGESKRIGKVSIPEQLYSRIRNGVSVVMKAPLEFRIEYTIKTYNPDNYIGEIKNSLRRIKRFLGGTKTAHLEQLLDKEDFHSFTEILLKEYYDPLYNKSIPACPDHEICYNSLDEAVEKVRTVYEKVISA</sequence>
<comment type="caution">
    <text evidence="3">The sequence shown here is derived from an EMBL/GenBank/DDBJ whole genome shotgun (WGS) entry which is preliminary data.</text>
</comment>
<dbReference type="NCBIfam" id="TIGR03167">
    <property type="entry name" value="tRNA_sel_U_synt"/>
    <property type="match status" value="1"/>
</dbReference>
<proteinExistence type="predicted"/>
<dbReference type="InterPro" id="IPR001763">
    <property type="entry name" value="Rhodanese-like_dom"/>
</dbReference>
<protein>
    <submittedName>
        <fullName evidence="3">tRNA 2-selenouridine(34) synthase MnmH</fullName>
    </submittedName>
</protein>
<dbReference type="PANTHER" id="PTHR30401:SF0">
    <property type="entry name" value="TRNA 2-SELENOURIDINE SYNTHASE"/>
    <property type="match status" value="1"/>
</dbReference>
<organism evidence="3 4">
    <name type="scientific">Flexistipes sinusarabici</name>
    <dbReference type="NCBI Taxonomy" id="2352"/>
    <lineage>
        <taxon>Bacteria</taxon>
        <taxon>Pseudomonadati</taxon>
        <taxon>Deferribacterota</taxon>
        <taxon>Deferribacteres</taxon>
        <taxon>Deferribacterales</taxon>
        <taxon>Flexistipitaceae</taxon>
        <taxon>Flexistipes</taxon>
    </lineage>
</organism>
<keyword evidence="1" id="KW-0711">Selenium</keyword>
<dbReference type="SMART" id="SM00450">
    <property type="entry name" value="RHOD"/>
    <property type="match status" value="1"/>
</dbReference>
<dbReference type="SUPFAM" id="SSF52540">
    <property type="entry name" value="P-loop containing nucleoside triphosphate hydrolases"/>
    <property type="match status" value="1"/>
</dbReference>
<dbReference type="InterPro" id="IPR058840">
    <property type="entry name" value="AAA_SelU"/>
</dbReference>
<dbReference type="GO" id="GO:0002098">
    <property type="term" value="P:tRNA wobble uridine modification"/>
    <property type="evidence" value="ECO:0007669"/>
    <property type="project" value="InterPro"/>
</dbReference>
<dbReference type="InterPro" id="IPR027417">
    <property type="entry name" value="P-loop_NTPase"/>
</dbReference>
<dbReference type="Pfam" id="PF26341">
    <property type="entry name" value="AAA_SelU"/>
    <property type="match status" value="1"/>
</dbReference>
<dbReference type="PROSITE" id="PS50206">
    <property type="entry name" value="RHODANESE_3"/>
    <property type="match status" value="1"/>
</dbReference>
<feature type="domain" description="Rhodanese" evidence="2">
    <location>
        <begin position="16"/>
        <end position="138"/>
    </location>
</feature>
<evidence type="ECO:0000313" key="4">
    <source>
        <dbReference type="Proteomes" id="UP000262325"/>
    </source>
</evidence>
<evidence type="ECO:0000313" key="3">
    <source>
        <dbReference type="EMBL" id="HCW93183.1"/>
    </source>
</evidence>
<dbReference type="Gene3D" id="3.40.250.10">
    <property type="entry name" value="Rhodanese-like domain"/>
    <property type="match status" value="1"/>
</dbReference>
<dbReference type="InterPro" id="IPR036873">
    <property type="entry name" value="Rhodanese-like_dom_sf"/>
</dbReference>
<reference evidence="3 4" key="1">
    <citation type="journal article" date="2018" name="Nat. Biotechnol.">
        <title>A standardized bacterial taxonomy based on genome phylogeny substantially revises the tree of life.</title>
        <authorList>
            <person name="Parks D.H."/>
            <person name="Chuvochina M."/>
            <person name="Waite D.W."/>
            <person name="Rinke C."/>
            <person name="Skarshewski A."/>
            <person name="Chaumeil P.A."/>
            <person name="Hugenholtz P."/>
        </authorList>
    </citation>
    <scope>NUCLEOTIDE SEQUENCE [LARGE SCALE GENOMIC DNA]</scope>
    <source>
        <strain evidence="3">UBA8672</strain>
    </source>
</reference>
<evidence type="ECO:0000259" key="2">
    <source>
        <dbReference type="PROSITE" id="PS50206"/>
    </source>
</evidence>
<name>A0A3D5QBS4_FLESI</name>
<dbReference type="Proteomes" id="UP000262325">
    <property type="component" value="Unassembled WGS sequence"/>
</dbReference>
<gene>
    <name evidence="3" type="ORF">DHM44_05835</name>
</gene>
<dbReference type="NCBIfam" id="NF008750">
    <property type="entry name" value="PRK11784.1-2"/>
    <property type="match status" value="1"/>
</dbReference>
<dbReference type="EMBL" id="DPPF01000115">
    <property type="protein sequence ID" value="HCW93183.1"/>
    <property type="molecule type" value="Genomic_DNA"/>
</dbReference>
<evidence type="ECO:0000256" key="1">
    <source>
        <dbReference type="ARBA" id="ARBA00023266"/>
    </source>
</evidence>
<accession>A0A3D5QBS4</accession>
<dbReference type="AlphaFoldDB" id="A0A3D5QBS4"/>
<dbReference type="PANTHER" id="PTHR30401">
    <property type="entry name" value="TRNA 2-SELENOURIDINE SYNTHASE"/>
    <property type="match status" value="1"/>
</dbReference>
<dbReference type="Pfam" id="PF00581">
    <property type="entry name" value="Rhodanese"/>
    <property type="match status" value="1"/>
</dbReference>
<dbReference type="GO" id="GO:0043828">
    <property type="term" value="F:tRNA 2-selenouridine synthase activity"/>
    <property type="evidence" value="ECO:0007669"/>
    <property type="project" value="InterPro"/>
</dbReference>